<dbReference type="PROSITE" id="PS51827">
    <property type="entry name" value="XTBD"/>
    <property type="match status" value="1"/>
</dbReference>
<evidence type="ECO:0000259" key="2">
    <source>
        <dbReference type="PROSITE" id="PS50174"/>
    </source>
</evidence>
<feature type="region of interest" description="Disordered" evidence="1">
    <location>
        <begin position="434"/>
        <end position="455"/>
    </location>
</feature>
<evidence type="ECO:0000256" key="1">
    <source>
        <dbReference type="SAM" id="MobiDB-lite"/>
    </source>
</evidence>
<dbReference type="Pfam" id="PF01585">
    <property type="entry name" value="G-patch"/>
    <property type="match status" value="1"/>
</dbReference>
<dbReference type="SUPFAM" id="SSF82708">
    <property type="entry name" value="R3H domain"/>
    <property type="match status" value="1"/>
</dbReference>
<name>A0A8D8P7F0_CULPI</name>
<dbReference type="EMBL" id="HBUE01327063">
    <property type="protein sequence ID" value="CAG6591399.1"/>
    <property type="molecule type" value="Transcribed_RNA"/>
</dbReference>
<feature type="domain" description="XRN2-binding (XTBD)" evidence="3">
    <location>
        <begin position="24"/>
        <end position="108"/>
    </location>
</feature>
<evidence type="ECO:0000313" key="4">
    <source>
        <dbReference type="EMBL" id="CAG6591399.1"/>
    </source>
</evidence>
<organism evidence="4">
    <name type="scientific">Culex pipiens</name>
    <name type="common">House mosquito</name>
    <dbReference type="NCBI Taxonomy" id="7175"/>
    <lineage>
        <taxon>Eukaryota</taxon>
        <taxon>Metazoa</taxon>
        <taxon>Ecdysozoa</taxon>
        <taxon>Arthropoda</taxon>
        <taxon>Hexapoda</taxon>
        <taxon>Insecta</taxon>
        <taxon>Pterygota</taxon>
        <taxon>Neoptera</taxon>
        <taxon>Endopterygota</taxon>
        <taxon>Diptera</taxon>
        <taxon>Nematocera</taxon>
        <taxon>Culicoidea</taxon>
        <taxon>Culicidae</taxon>
        <taxon>Culicinae</taxon>
        <taxon>Culicini</taxon>
        <taxon>Culex</taxon>
        <taxon>Culex</taxon>
    </lineage>
</organism>
<feature type="compositionally biased region" description="Acidic residues" evidence="1">
    <location>
        <begin position="443"/>
        <end position="455"/>
    </location>
</feature>
<dbReference type="EMBL" id="HBUE01220452">
    <property type="protein sequence ID" value="CAG6539371.1"/>
    <property type="molecule type" value="Transcribed_RNA"/>
</dbReference>
<dbReference type="Pfam" id="PF11952">
    <property type="entry name" value="XTBD"/>
    <property type="match status" value="1"/>
</dbReference>
<feature type="domain" description="G-patch" evidence="2">
    <location>
        <begin position="274"/>
        <end position="319"/>
    </location>
</feature>
<dbReference type="InterPro" id="IPR036867">
    <property type="entry name" value="R3H_dom_sf"/>
</dbReference>
<dbReference type="Gene3D" id="3.30.1370.50">
    <property type="entry name" value="R3H-like domain"/>
    <property type="match status" value="1"/>
</dbReference>
<sequence>MGKRKRQQQPVEAASSEPNTNWDINGYRTAYEPEEHWELRRTFMERHQHWIAEDELVCLAQVFVNVELLHCRYPLETMERLRELSKGVADEYRNSRKNKLQRTFVSASDAAASKVQRKGPGEQVKQQKGPIQFVSGSSRTHQMVAPIRTLADVYNNLVLMHNDYECTQQEFDRMGCGNKLEIELSRGGNGKTVGRISVGQFELARAEGDNEKTTRKAVKLAFLEAMGKHCYKIVRKKHAVHLANSKVERKAVQGTVDHRGRKVVNDFQEQKIDSSNLGFKLLQKLGWSGGSLGSKNEGIVDPINCQIKIGRQGLGGGAPAKKEQPGGGPPKKGKIDTRNETYGIDINFYRQTMKNFRDSGIEYDMVFSKDFTKEERALFHNMALQLQLKTRSFGKDTDGSRQFVLLGRKLSPHEILERVLVEKDPIFSEMYEVTGPASGQQQDDVDSPDVITIDD</sequence>
<dbReference type="GO" id="GO:0003676">
    <property type="term" value="F:nucleic acid binding"/>
    <property type="evidence" value="ECO:0007669"/>
    <property type="project" value="InterPro"/>
</dbReference>
<dbReference type="EMBL" id="HBUE01046726">
    <property type="protein sequence ID" value="CAG6462920.1"/>
    <property type="molecule type" value="Transcribed_RNA"/>
</dbReference>
<dbReference type="EMBL" id="HBUE01220451">
    <property type="protein sequence ID" value="CAG6539370.1"/>
    <property type="molecule type" value="Transcribed_RNA"/>
</dbReference>
<feature type="region of interest" description="Disordered" evidence="1">
    <location>
        <begin position="314"/>
        <end position="337"/>
    </location>
</feature>
<dbReference type="SMART" id="SM00443">
    <property type="entry name" value="G_patch"/>
    <property type="match status" value="1"/>
</dbReference>
<dbReference type="PANTHER" id="PTHR48430:SF1">
    <property type="entry name" value="PARTNER OF XRN-2 PROTEIN 1"/>
    <property type="match status" value="1"/>
</dbReference>
<dbReference type="AlphaFoldDB" id="A0A8D8P7F0"/>
<dbReference type="EMBL" id="HBUE01327064">
    <property type="protein sequence ID" value="CAG6591400.1"/>
    <property type="molecule type" value="Transcribed_RNA"/>
</dbReference>
<evidence type="ECO:0000259" key="3">
    <source>
        <dbReference type="PROSITE" id="PS51827"/>
    </source>
</evidence>
<dbReference type="PROSITE" id="PS50174">
    <property type="entry name" value="G_PATCH"/>
    <property type="match status" value="1"/>
</dbReference>
<dbReference type="PANTHER" id="PTHR48430">
    <property type="entry name" value="PARTNER OF XRN-2 PROTEIN 1"/>
    <property type="match status" value="1"/>
</dbReference>
<dbReference type="InterPro" id="IPR000467">
    <property type="entry name" value="G_patch_dom"/>
</dbReference>
<protein>
    <submittedName>
        <fullName evidence="4">NF-kappa-B-repressing factor</fullName>
    </submittedName>
</protein>
<dbReference type="EMBL" id="HBUE01046727">
    <property type="protein sequence ID" value="CAG6462921.1"/>
    <property type="molecule type" value="Transcribed_RNA"/>
</dbReference>
<reference evidence="4" key="1">
    <citation type="submission" date="2021-05" db="EMBL/GenBank/DDBJ databases">
        <authorList>
            <person name="Alioto T."/>
            <person name="Alioto T."/>
            <person name="Gomez Garrido J."/>
        </authorList>
    </citation>
    <scope>NUCLEOTIDE SEQUENCE</scope>
</reference>
<proteinExistence type="predicted"/>
<accession>A0A8D8P7F0</accession>
<feature type="region of interest" description="Disordered" evidence="1">
    <location>
        <begin position="1"/>
        <end position="25"/>
    </location>
</feature>
<dbReference type="InterPro" id="IPR021859">
    <property type="entry name" value="XTBD"/>
</dbReference>